<evidence type="ECO:0000259" key="7">
    <source>
        <dbReference type="PROSITE" id="PS50953"/>
    </source>
</evidence>
<feature type="domain" description="KID" evidence="7">
    <location>
        <begin position="24"/>
        <end position="83"/>
    </location>
</feature>
<keyword evidence="4" id="KW-0804">Transcription</keyword>
<organism evidence="8 9">
    <name type="scientific">Menidia menidia</name>
    <name type="common">Atlantic silverside</name>
    <dbReference type="NCBI Taxonomy" id="238744"/>
    <lineage>
        <taxon>Eukaryota</taxon>
        <taxon>Metazoa</taxon>
        <taxon>Chordata</taxon>
        <taxon>Craniata</taxon>
        <taxon>Vertebrata</taxon>
        <taxon>Euteleostomi</taxon>
        <taxon>Actinopterygii</taxon>
        <taxon>Neopterygii</taxon>
        <taxon>Teleostei</taxon>
        <taxon>Neoteleostei</taxon>
        <taxon>Acanthomorphata</taxon>
        <taxon>Ovalentaria</taxon>
        <taxon>Atherinomorphae</taxon>
        <taxon>Atheriniformes</taxon>
        <taxon>Atherinopsidae</taxon>
        <taxon>Menidiinae</taxon>
        <taxon>Menidia</taxon>
    </lineage>
</organism>
<feature type="compositionally biased region" description="Polar residues" evidence="6">
    <location>
        <begin position="85"/>
        <end position="95"/>
    </location>
</feature>
<evidence type="ECO:0000256" key="5">
    <source>
        <dbReference type="ARBA" id="ARBA00023242"/>
    </source>
</evidence>
<evidence type="ECO:0000256" key="6">
    <source>
        <dbReference type="SAM" id="MobiDB-lite"/>
    </source>
</evidence>
<name>A0A8S4B0U9_9TELE</name>
<dbReference type="EMBL" id="CAJRST010007779">
    <property type="protein sequence ID" value="CAG5896340.1"/>
    <property type="molecule type" value="Genomic_DNA"/>
</dbReference>
<feature type="region of interest" description="Disordered" evidence="6">
    <location>
        <begin position="65"/>
        <end position="95"/>
    </location>
</feature>
<dbReference type="InterPro" id="IPR001630">
    <property type="entry name" value="Leuzip_CREB"/>
</dbReference>
<evidence type="ECO:0000256" key="1">
    <source>
        <dbReference type="ARBA" id="ARBA00004123"/>
    </source>
</evidence>
<dbReference type="GO" id="GO:0005634">
    <property type="term" value="C:nucleus"/>
    <property type="evidence" value="ECO:0007669"/>
    <property type="project" value="UniProtKB-SubCell"/>
</dbReference>
<evidence type="ECO:0000256" key="2">
    <source>
        <dbReference type="ARBA" id="ARBA00023015"/>
    </source>
</evidence>
<comment type="caution">
    <text evidence="8">The sequence shown here is derived from an EMBL/GenBank/DDBJ whole genome shotgun (WGS) entry which is preliminary data.</text>
</comment>
<evidence type="ECO:0000256" key="4">
    <source>
        <dbReference type="ARBA" id="ARBA00023163"/>
    </source>
</evidence>
<evidence type="ECO:0000256" key="3">
    <source>
        <dbReference type="ARBA" id="ARBA00023125"/>
    </source>
</evidence>
<keyword evidence="5" id="KW-0539">Nucleus</keyword>
<evidence type="ECO:0000313" key="8">
    <source>
        <dbReference type="EMBL" id="CAG5896340.1"/>
    </source>
</evidence>
<sequence>MATDDQAPPIQGVIQAPQTSVIQALQVQGVQISTNGGELEDEDTRKGREILSRRPSYRKILNELSSDAQAVPRIEEELTEEESPASGSPNYQTSSGQYVSISQATALQLGLPDGLPGAQTLTVGGAPPPGAALLQAADSPHQFFLQGGQVLIQAVSLFRSDGVQTGI</sequence>
<keyword evidence="3" id="KW-0238">DNA-binding</keyword>
<dbReference type="Pfam" id="PF02173">
    <property type="entry name" value="pKID"/>
    <property type="match status" value="1"/>
</dbReference>
<dbReference type="PANTHER" id="PTHR45879">
    <property type="entry name" value="CYCLIC AMP RESPONSE ELEMENT-BINDING PROTEIN B"/>
    <property type="match status" value="1"/>
</dbReference>
<dbReference type="GO" id="GO:0000978">
    <property type="term" value="F:RNA polymerase II cis-regulatory region sequence-specific DNA binding"/>
    <property type="evidence" value="ECO:0007669"/>
    <property type="project" value="TreeGrafter"/>
</dbReference>
<protein>
    <submittedName>
        <fullName evidence="8">(Atlantic silverside) hypothetical protein</fullName>
    </submittedName>
</protein>
<keyword evidence="9" id="KW-1185">Reference proteome</keyword>
<dbReference type="InterPro" id="IPR003102">
    <property type="entry name" value="CREB1-like_pKID"/>
</dbReference>
<dbReference type="AlphaFoldDB" id="A0A8S4B0U9"/>
<dbReference type="GO" id="GO:0005667">
    <property type="term" value="C:transcription regulator complex"/>
    <property type="evidence" value="ECO:0007669"/>
    <property type="project" value="TreeGrafter"/>
</dbReference>
<dbReference type="PANTHER" id="PTHR45879:SF3">
    <property type="entry name" value="CYCLIC AMP RESPONSE ELEMENT-BINDING PROTEIN B"/>
    <property type="match status" value="1"/>
</dbReference>
<dbReference type="Proteomes" id="UP000677803">
    <property type="component" value="Unassembled WGS sequence"/>
</dbReference>
<dbReference type="GO" id="GO:0000981">
    <property type="term" value="F:DNA-binding transcription factor activity, RNA polymerase II-specific"/>
    <property type="evidence" value="ECO:0007669"/>
    <property type="project" value="TreeGrafter"/>
</dbReference>
<keyword evidence="2" id="KW-0805">Transcription regulation</keyword>
<evidence type="ECO:0000313" key="9">
    <source>
        <dbReference type="Proteomes" id="UP000677803"/>
    </source>
</evidence>
<accession>A0A8S4B0U9</accession>
<dbReference type="OrthoDB" id="5970722at2759"/>
<comment type="subcellular location">
    <subcellularLocation>
        <location evidence="1">Nucleus</location>
    </subcellularLocation>
</comment>
<proteinExistence type="predicted"/>
<reference evidence="8" key="1">
    <citation type="submission" date="2021-05" db="EMBL/GenBank/DDBJ databases">
        <authorList>
            <person name="Tigano A."/>
        </authorList>
    </citation>
    <scope>NUCLEOTIDE SEQUENCE</scope>
</reference>
<dbReference type="PROSITE" id="PS50953">
    <property type="entry name" value="KID"/>
    <property type="match status" value="1"/>
</dbReference>
<gene>
    <name evidence="8" type="ORF">MMEN_LOCUS7423</name>
</gene>